<dbReference type="KEGG" id="tvd:SG34_014500"/>
<proteinExistence type="predicted"/>
<dbReference type="AlphaFoldDB" id="A0AAE9Z8A3"/>
<reference evidence="1 2" key="2">
    <citation type="journal article" date="2022" name="Mar. Drugs">
        <title>Bioassay-Guided Fractionation Leads to the Detection of Cholic Acid Generated by the Rare Thalassomonas sp.</title>
        <authorList>
            <person name="Pheiffer F."/>
            <person name="Schneider Y.K."/>
            <person name="Hansen E.H."/>
            <person name="Andersen J.H."/>
            <person name="Isaksson J."/>
            <person name="Busche T."/>
            <person name="R C."/>
            <person name="Kalinowski J."/>
            <person name="Zyl L.V."/>
            <person name="Trindade M."/>
        </authorList>
    </citation>
    <scope>NUCLEOTIDE SEQUENCE [LARGE SCALE GENOMIC DNA]</scope>
    <source>
        <strain evidence="1 2">XOM25</strain>
    </source>
</reference>
<dbReference type="RefSeq" id="WP_152647192.1">
    <property type="nucleotide sequence ID" value="NZ_CP059733.1"/>
</dbReference>
<accession>A0AAE9Z8A3</accession>
<gene>
    <name evidence="1" type="ORF">SG34_014500</name>
</gene>
<evidence type="ECO:0000313" key="1">
    <source>
        <dbReference type="EMBL" id="WDE07989.1"/>
    </source>
</evidence>
<evidence type="ECO:0000313" key="2">
    <source>
        <dbReference type="Proteomes" id="UP000032352"/>
    </source>
</evidence>
<sequence length="63" mass="7102">MAKINDMSELCSVKVLLTTFSTRISATQSYNRGNFLHKKLQQTPFIYPLGYMNPTVSGGYCHV</sequence>
<dbReference type="Proteomes" id="UP000032352">
    <property type="component" value="Chromosome"/>
</dbReference>
<organism evidence="1 2">
    <name type="scientific">Thalassomonas viridans</name>
    <dbReference type="NCBI Taxonomy" id="137584"/>
    <lineage>
        <taxon>Bacteria</taxon>
        <taxon>Pseudomonadati</taxon>
        <taxon>Pseudomonadota</taxon>
        <taxon>Gammaproteobacteria</taxon>
        <taxon>Alteromonadales</taxon>
        <taxon>Colwelliaceae</taxon>
        <taxon>Thalassomonas</taxon>
    </lineage>
</organism>
<name>A0AAE9Z8A3_9GAMM</name>
<dbReference type="EMBL" id="CP059733">
    <property type="protein sequence ID" value="WDE07989.1"/>
    <property type="molecule type" value="Genomic_DNA"/>
</dbReference>
<protein>
    <submittedName>
        <fullName evidence="1">Uncharacterized protein</fullName>
    </submittedName>
</protein>
<keyword evidence="2" id="KW-1185">Reference proteome</keyword>
<reference evidence="1 2" key="1">
    <citation type="journal article" date="2015" name="Genome Announc.">
        <title>Draft Genome Sequences of Marine Isolates of Thalassomonas viridans and Thalassomonas actiniarum.</title>
        <authorList>
            <person name="Olonade I."/>
            <person name="van Zyl L.J."/>
            <person name="Trindade M."/>
        </authorList>
    </citation>
    <scope>NUCLEOTIDE SEQUENCE [LARGE SCALE GENOMIC DNA]</scope>
    <source>
        <strain evidence="1 2">XOM25</strain>
    </source>
</reference>